<gene>
    <name evidence="1" type="ORF">L9F63_018756</name>
</gene>
<feature type="non-terminal residue" evidence="1">
    <location>
        <position position="1"/>
    </location>
</feature>
<protein>
    <submittedName>
        <fullName evidence="1">Uncharacterized protein</fullName>
    </submittedName>
</protein>
<keyword evidence="2" id="KW-1185">Reference proteome</keyword>
<reference evidence="1" key="1">
    <citation type="journal article" date="2023" name="IScience">
        <title>Live-bearing cockroach genome reveals convergent evolutionary mechanisms linked to viviparity in insects and beyond.</title>
        <authorList>
            <person name="Fouks B."/>
            <person name="Harrison M.C."/>
            <person name="Mikhailova A.A."/>
            <person name="Marchal E."/>
            <person name="English S."/>
            <person name="Carruthers M."/>
            <person name="Jennings E.C."/>
            <person name="Chiamaka E.L."/>
            <person name="Frigard R.A."/>
            <person name="Pippel M."/>
            <person name="Attardo G.M."/>
            <person name="Benoit J.B."/>
            <person name="Bornberg-Bauer E."/>
            <person name="Tobe S.S."/>
        </authorList>
    </citation>
    <scope>NUCLEOTIDE SEQUENCE</scope>
    <source>
        <strain evidence="1">Stay&amp;Tobe</strain>
    </source>
</reference>
<evidence type="ECO:0000313" key="2">
    <source>
        <dbReference type="Proteomes" id="UP001233999"/>
    </source>
</evidence>
<dbReference type="AlphaFoldDB" id="A0AAD7ZXW8"/>
<dbReference type="EMBL" id="JASPKZ010006061">
    <property type="protein sequence ID" value="KAJ9587813.1"/>
    <property type="molecule type" value="Genomic_DNA"/>
</dbReference>
<accession>A0AAD7ZXW8</accession>
<comment type="caution">
    <text evidence="1">The sequence shown here is derived from an EMBL/GenBank/DDBJ whole genome shotgun (WGS) entry which is preliminary data.</text>
</comment>
<reference evidence="1" key="2">
    <citation type="submission" date="2023-05" db="EMBL/GenBank/DDBJ databases">
        <authorList>
            <person name="Fouks B."/>
        </authorList>
    </citation>
    <scope>NUCLEOTIDE SEQUENCE</scope>
    <source>
        <strain evidence="1">Stay&amp;Tobe</strain>
        <tissue evidence="1">Testes</tissue>
    </source>
</reference>
<name>A0AAD7ZXW8_DIPPU</name>
<feature type="non-terminal residue" evidence="1">
    <location>
        <position position="245"/>
    </location>
</feature>
<organism evidence="1 2">
    <name type="scientific">Diploptera punctata</name>
    <name type="common">Pacific beetle cockroach</name>
    <dbReference type="NCBI Taxonomy" id="6984"/>
    <lineage>
        <taxon>Eukaryota</taxon>
        <taxon>Metazoa</taxon>
        <taxon>Ecdysozoa</taxon>
        <taxon>Arthropoda</taxon>
        <taxon>Hexapoda</taxon>
        <taxon>Insecta</taxon>
        <taxon>Pterygota</taxon>
        <taxon>Neoptera</taxon>
        <taxon>Polyneoptera</taxon>
        <taxon>Dictyoptera</taxon>
        <taxon>Blattodea</taxon>
        <taxon>Blaberoidea</taxon>
        <taxon>Blaberidae</taxon>
        <taxon>Diplopterinae</taxon>
        <taxon>Diploptera</taxon>
    </lineage>
</organism>
<dbReference type="Proteomes" id="UP001233999">
    <property type="component" value="Unassembled WGS sequence"/>
</dbReference>
<evidence type="ECO:0000313" key="1">
    <source>
        <dbReference type="EMBL" id="KAJ9587813.1"/>
    </source>
</evidence>
<proteinExistence type="predicted"/>
<sequence>QQQHVQLFGAVHSALIHSGSHTGVQNPTLQVQLLGAVHSALQVQLFGAIHSALVHSGSHTGIQIVSLSDFFVRFYQHLLNPFGKVWAKTGAKRNKVLSVILNNMCVHLCRNNVKEKLSQLRQYHYNSLLRKHFNNVCLTPVIMWGTPGGVSSWILIPNSSYRSSVILDFSSLVLWNVRIQTASDEQFPQPSYLTDSENTLPRQLSPDVLSALQGVRFIAQHIKDADKDNECRYCGKKITSHIWTP</sequence>